<organism evidence="1 2">
    <name type="scientific">Portunus trituberculatus</name>
    <name type="common">Swimming crab</name>
    <name type="synonym">Neptunus trituberculatus</name>
    <dbReference type="NCBI Taxonomy" id="210409"/>
    <lineage>
        <taxon>Eukaryota</taxon>
        <taxon>Metazoa</taxon>
        <taxon>Ecdysozoa</taxon>
        <taxon>Arthropoda</taxon>
        <taxon>Crustacea</taxon>
        <taxon>Multicrustacea</taxon>
        <taxon>Malacostraca</taxon>
        <taxon>Eumalacostraca</taxon>
        <taxon>Eucarida</taxon>
        <taxon>Decapoda</taxon>
        <taxon>Pleocyemata</taxon>
        <taxon>Brachyura</taxon>
        <taxon>Eubrachyura</taxon>
        <taxon>Portunoidea</taxon>
        <taxon>Portunidae</taxon>
        <taxon>Portuninae</taxon>
        <taxon>Portunus</taxon>
    </lineage>
</organism>
<evidence type="ECO:0000313" key="2">
    <source>
        <dbReference type="Proteomes" id="UP000324222"/>
    </source>
</evidence>
<dbReference type="AlphaFoldDB" id="A0A5B7HBC4"/>
<sequence length="98" mass="10698">MWKGSGGRAALMPTFMICYRDGILERSLRVASCWPRWNEGGKVTFSFSSHSSLYHLSSSSFFSLSLSIHPSIHLVTPATACLHVAIIGEQKTGGVRLA</sequence>
<evidence type="ECO:0000313" key="1">
    <source>
        <dbReference type="EMBL" id="MPC70071.1"/>
    </source>
</evidence>
<reference evidence="1 2" key="1">
    <citation type="submission" date="2019-05" db="EMBL/GenBank/DDBJ databases">
        <title>Another draft genome of Portunus trituberculatus and its Hox gene families provides insights of decapod evolution.</title>
        <authorList>
            <person name="Jeong J.-H."/>
            <person name="Song I."/>
            <person name="Kim S."/>
            <person name="Choi T."/>
            <person name="Kim D."/>
            <person name="Ryu S."/>
            <person name="Kim W."/>
        </authorList>
    </citation>
    <scope>NUCLEOTIDE SEQUENCE [LARGE SCALE GENOMIC DNA]</scope>
    <source>
        <tissue evidence="1">Muscle</tissue>
    </source>
</reference>
<gene>
    <name evidence="1" type="ORF">E2C01_064308</name>
</gene>
<dbReference type="Proteomes" id="UP000324222">
    <property type="component" value="Unassembled WGS sequence"/>
</dbReference>
<comment type="caution">
    <text evidence="1">The sequence shown here is derived from an EMBL/GenBank/DDBJ whole genome shotgun (WGS) entry which is preliminary data.</text>
</comment>
<accession>A0A5B7HBC4</accession>
<dbReference type="EMBL" id="VSRR010030481">
    <property type="protein sequence ID" value="MPC70071.1"/>
    <property type="molecule type" value="Genomic_DNA"/>
</dbReference>
<protein>
    <submittedName>
        <fullName evidence="1">Uncharacterized protein</fullName>
    </submittedName>
</protein>
<keyword evidence="2" id="KW-1185">Reference proteome</keyword>
<proteinExistence type="predicted"/>
<name>A0A5B7HBC4_PORTR</name>